<evidence type="ECO:0000313" key="1">
    <source>
        <dbReference type="EMBL" id="MCC3803852.1"/>
    </source>
</evidence>
<protein>
    <submittedName>
        <fullName evidence="1">Uncharacterized protein</fullName>
    </submittedName>
</protein>
<accession>A0A9Q3U9R9</accession>
<reference evidence="1" key="1">
    <citation type="submission" date="2020-09" db="EMBL/GenBank/DDBJ databases">
        <title>Genome sequence of Vibrio parahaemolyticus isolates.</title>
        <authorList>
            <person name="Hammerl J.A."/>
            <person name="Strauch E."/>
        </authorList>
    </citation>
    <scope>NUCLEOTIDE SEQUENCE</scope>
    <source>
        <strain evidence="1">17-VB00146</strain>
    </source>
</reference>
<comment type="caution">
    <text evidence="1">The sequence shown here is derived from an EMBL/GenBank/DDBJ whole genome shotgun (WGS) entry which is preliminary data.</text>
</comment>
<sequence>MKANLKTQTFDDWKAANDFMKKLDANGLEHTAFPVPNSTDYVVAWAELSEDKQSLTIKDWAISDAPETIETHQLKPFNMDIQIGNQTYVDIFDAESSQPVLGLVIEINQGVPALQVDMDGSDCIFRLHKTSEGLLVTPEFPLVTMKAAEPCTLTNNQDLSMIVKHTQNEFLGRFQNRSVVIEGGRNFGNPE</sequence>
<organism evidence="1 2">
    <name type="scientific">Vibrio parahaemolyticus</name>
    <dbReference type="NCBI Taxonomy" id="670"/>
    <lineage>
        <taxon>Bacteria</taxon>
        <taxon>Pseudomonadati</taxon>
        <taxon>Pseudomonadota</taxon>
        <taxon>Gammaproteobacteria</taxon>
        <taxon>Vibrionales</taxon>
        <taxon>Vibrionaceae</taxon>
        <taxon>Vibrio</taxon>
    </lineage>
</organism>
<dbReference type="AlphaFoldDB" id="A0A9Q3U9R9"/>
<dbReference type="EMBL" id="JACVHL010000002">
    <property type="protein sequence ID" value="MCC3803852.1"/>
    <property type="molecule type" value="Genomic_DNA"/>
</dbReference>
<proteinExistence type="predicted"/>
<gene>
    <name evidence="1" type="ORF">IB292_02260</name>
</gene>
<dbReference type="RefSeq" id="WP_228085526.1">
    <property type="nucleotide sequence ID" value="NZ_JACVHL010000002.1"/>
</dbReference>
<name>A0A9Q3U9R9_VIBPH</name>
<evidence type="ECO:0000313" key="2">
    <source>
        <dbReference type="Proteomes" id="UP000726777"/>
    </source>
</evidence>
<dbReference type="Proteomes" id="UP000726777">
    <property type="component" value="Unassembled WGS sequence"/>
</dbReference>